<comment type="caution">
    <text evidence="1">The sequence shown here is derived from an EMBL/GenBank/DDBJ whole genome shotgun (WGS) entry which is preliminary data.</text>
</comment>
<proteinExistence type="predicted"/>
<accession>A0ABU7G493</accession>
<evidence type="ECO:0000313" key="1">
    <source>
        <dbReference type="EMBL" id="MEE1674227.1"/>
    </source>
</evidence>
<evidence type="ECO:0000313" key="2">
    <source>
        <dbReference type="Proteomes" id="UP001310248"/>
    </source>
</evidence>
<reference evidence="2" key="1">
    <citation type="submission" date="2023-07" db="EMBL/GenBank/DDBJ databases">
        <title>Draft genome sequence of Agarivorans aestuarii strain ZMCS4, a CAZymes producing bacteria isolated from the marine brown algae Clodostephus spongiosus.</title>
        <authorList>
            <person name="Lorente B."/>
            <person name="Cabral C."/>
            <person name="Frias J."/>
            <person name="Faria J."/>
            <person name="Toubarro D."/>
        </authorList>
    </citation>
    <scope>NUCLEOTIDE SEQUENCE [LARGE SCALE GENOMIC DNA]</scope>
    <source>
        <strain evidence="2">ZMCS4</strain>
    </source>
</reference>
<keyword evidence="2" id="KW-1185">Reference proteome</keyword>
<dbReference type="RefSeq" id="WP_329775385.1">
    <property type="nucleotide sequence ID" value="NZ_JAYDYW010000007.1"/>
</dbReference>
<protein>
    <submittedName>
        <fullName evidence="1">Uncharacterized protein</fullName>
    </submittedName>
</protein>
<organism evidence="1 2">
    <name type="scientific">Agarivorans aestuarii</name>
    <dbReference type="NCBI Taxonomy" id="1563703"/>
    <lineage>
        <taxon>Bacteria</taxon>
        <taxon>Pseudomonadati</taxon>
        <taxon>Pseudomonadota</taxon>
        <taxon>Gammaproteobacteria</taxon>
        <taxon>Alteromonadales</taxon>
        <taxon>Alteromonadaceae</taxon>
        <taxon>Agarivorans</taxon>
    </lineage>
</organism>
<dbReference type="EMBL" id="JAYDYW010000007">
    <property type="protein sequence ID" value="MEE1674227.1"/>
    <property type="molecule type" value="Genomic_DNA"/>
</dbReference>
<gene>
    <name evidence="1" type="ORF">SNR37_003663</name>
</gene>
<sequence length="42" mass="4386">MNRITLTILLLIPIALSIAVGLKVSQGVSLNSSLIVPSQTNP</sequence>
<dbReference type="Proteomes" id="UP001310248">
    <property type="component" value="Unassembled WGS sequence"/>
</dbReference>
<name>A0ABU7G493_9ALTE</name>